<dbReference type="GO" id="GO:0007094">
    <property type="term" value="P:mitotic spindle assembly checkpoint signaling"/>
    <property type="evidence" value="ECO:0007669"/>
    <property type="project" value="TreeGrafter"/>
</dbReference>
<keyword evidence="4 8" id="KW-0418">Kinase</keyword>
<dbReference type="Gene3D" id="3.30.200.20">
    <property type="entry name" value="Phosphorylase Kinase, domain 1"/>
    <property type="match status" value="1"/>
</dbReference>
<keyword evidence="3" id="KW-0547">Nucleotide-binding</keyword>
<dbReference type="PROSITE" id="PS00108">
    <property type="entry name" value="PROTEIN_KINASE_ST"/>
    <property type="match status" value="1"/>
</dbReference>
<dbReference type="GO" id="GO:0004712">
    <property type="term" value="F:protein serine/threonine/tyrosine kinase activity"/>
    <property type="evidence" value="ECO:0007669"/>
    <property type="project" value="TreeGrafter"/>
</dbReference>
<accession>A0A1X2IYP7</accession>
<comment type="caution">
    <text evidence="8">The sequence shown here is derived from an EMBL/GenBank/DDBJ whole genome shotgun (WGS) entry which is preliminary data.</text>
</comment>
<dbReference type="Proteomes" id="UP000193560">
    <property type="component" value="Unassembled WGS sequence"/>
</dbReference>
<gene>
    <name evidence="8" type="ORF">BCR42DRAFT_317549</name>
</gene>
<dbReference type="GO" id="GO:0007059">
    <property type="term" value="P:chromosome segregation"/>
    <property type="evidence" value="ECO:0007669"/>
    <property type="project" value="TreeGrafter"/>
</dbReference>
<reference evidence="8 9" key="1">
    <citation type="submission" date="2016-07" db="EMBL/GenBank/DDBJ databases">
        <title>Pervasive Adenine N6-methylation of Active Genes in Fungi.</title>
        <authorList>
            <consortium name="DOE Joint Genome Institute"/>
            <person name="Mondo S.J."/>
            <person name="Dannebaum R.O."/>
            <person name="Kuo R.C."/>
            <person name="Labutti K."/>
            <person name="Haridas S."/>
            <person name="Kuo A."/>
            <person name="Salamov A."/>
            <person name="Ahrendt S.R."/>
            <person name="Lipzen A."/>
            <person name="Sullivan W."/>
            <person name="Andreopoulos W.B."/>
            <person name="Clum A."/>
            <person name="Lindquist E."/>
            <person name="Daum C."/>
            <person name="Ramamoorthy G.K."/>
            <person name="Gryganskyi A."/>
            <person name="Culley D."/>
            <person name="Magnuson J.K."/>
            <person name="James T.Y."/>
            <person name="O'Malley M.A."/>
            <person name="Stajich J.E."/>
            <person name="Spatafora J.W."/>
            <person name="Visel A."/>
            <person name="Grigoriev I.V."/>
        </authorList>
    </citation>
    <scope>NUCLEOTIDE SEQUENCE [LARGE SCALE GENOMIC DNA]</scope>
    <source>
        <strain evidence="8 9">NRRL 1336</strain>
    </source>
</reference>
<dbReference type="GO" id="GO:0033316">
    <property type="term" value="P:meiotic spindle assembly checkpoint signaling"/>
    <property type="evidence" value="ECO:0007669"/>
    <property type="project" value="TreeGrafter"/>
</dbReference>
<dbReference type="OrthoDB" id="20524at2759"/>
<proteinExistence type="predicted"/>
<name>A0A1X2IYP7_9FUNG</name>
<dbReference type="PANTHER" id="PTHR22974">
    <property type="entry name" value="MIXED LINEAGE PROTEIN KINASE"/>
    <property type="match status" value="1"/>
</dbReference>
<evidence type="ECO:0000256" key="2">
    <source>
        <dbReference type="ARBA" id="ARBA00022679"/>
    </source>
</evidence>
<dbReference type="GO" id="GO:0004674">
    <property type="term" value="F:protein serine/threonine kinase activity"/>
    <property type="evidence" value="ECO:0007669"/>
    <property type="project" value="UniProtKB-KW"/>
</dbReference>
<evidence type="ECO:0000256" key="6">
    <source>
        <dbReference type="SAM" id="MobiDB-lite"/>
    </source>
</evidence>
<sequence length="326" mass="37163">MIKNKKILTGELRLNGDAYTILNMIGHGGSGAVYRVLHHKSKEIQALKHVATIHLSRQTTRDYRNEINFLYQLRKKRCAHIPLLYNYKYCRSSGDLSIVLELGEIDFASYLGMQKSKPLNMNFVRWYGQQMLEAIAEIHEEHVVHRDLKPANFILKEGSLKLIDFGISKKVDRHTGTVDIDTPTGTINYMPPEAFAFVGDGPKKHTQIGLPSDIWAFGCILYQMIYGRTPFHRIPSDQKAQHICSTSIKIDYPSVVHFNPTKNKQDGGEEEEDDDDTYPTQKPSHISIGKDTVAMLQSCLERSPLLRLSAKELLEHRFFYPSSSTL</sequence>
<evidence type="ECO:0000256" key="5">
    <source>
        <dbReference type="ARBA" id="ARBA00022840"/>
    </source>
</evidence>
<keyword evidence="5" id="KW-0067">ATP-binding</keyword>
<evidence type="ECO:0000256" key="1">
    <source>
        <dbReference type="ARBA" id="ARBA00022527"/>
    </source>
</evidence>
<dbReference type="PANTHER" id="PTHR22974:SF21">
    <property type="entry name" value="DUAL SPECIFICITY PROTEIN KINASE TTK"/>
    <property type="match status" value="1"/>
</dbReference>
<dbReference type="EMBL" id="MCGE01000002">
    <property type="protein sequence ID" value="ORZ24454.1"/>
    <property type="molecule type" value="Genomic_DNA"/>
</dbReference>
<dbReference type="Gene3D" id="1.10.510.10">
    <property type="entry name" value="Transferase(Phosphotransferase) domain 1"/>
    <property type="match status" value="1"/>
</dbReference>
<feature type="domain" description="Protein kinase" evidence="7">
    <location>
        <begin position="19"/>
        <end position="319"/>
    </location>
</feature>
<evidence type="ECO:0000256" key="3">
    <source>
        <dbReference type="ARBA" id="ARBA00022741"/>
    </source>
</evidence>
<dbReference type="PROSITE" id="PS50011">
    <property type="entry name" value="PROTEIN_KINASE_DOM"/>
    <property type="match status" value="1"/>
</dbReference>
<dbReference type="AlphaFoldDB" id="A0A1X2IYP7"/>
<evidence type="ECO:0000259" key="7">
    <source>
        <dbReference type="PROSITE" id="PS50011"/>
    </source>
</evidence>
<dbReference type="SUPFAM" id="SSF56112">
    <property type="entry name" value="Protein kinase-like (PK-like)"/>
    <property type="match status" value="1"/>
</dbReference>
<keyword evidence="2" id="KW-0808">Transferase</keyword>
<dbReference type="GO" id="GO:0000776">
    <property type="term" value="C:kinetochore"/>
    <property type="evidence" value="ECO:0007669"/>
    <property type="project" value="TreeGrafter"/>
</dbReference>
<dbReference type="GO" id="GO:0005524">
    <property type="term" value="F:ATP binding"/>
    <property type="evidence" value="ECO:0007669"/>
    <property type="project" value="UniProtKB-KW"/>
</dbReference>
<feature type="compositionally biased region" description="Acidic residues" evidence="6">
    <location>
        <begin position="268"/>
        <end position="277"/>
    </location>
</feature>
<dbReference type="InterPro" id="IPR011009">
    <property type="entry name" value="Kinase-like_dom_sf"/>
</dbReference>
<keyword evidence="9" id="KW-1185">Reference proteome</keyword>
<evidence type="ECO:0000256" key="4">
    <source>
        <dbReference type="ARBA" id="ARBA00022777"/>
    </source>
</evidence>
<feature type="region of interest" description="Disordered" evidence="6">
    <location>
        <begin position="257"/>
        <end position="285"/>
    </location>
</feature>
<evidence type="ECO:0000313" key="8">
    <source>
        <dbReference type="EMBL" id="ORZ24454.1"/>
    </source>
</evidence>
<keyword evidence="1" id="KW-0723">Serine/threonine-protein kinase</keyword>
<dbReference type="SMART" id="SM00220">
    <property type="entry name" value="S_TKc"/>
    <property type="match status" value="1"/>
</dbReference>
<dbReference type="Pfam" id="PF00069">
    <property type="entry name" value="Pkinase"/>
    <property type="match status" value="1"/>
</dbReference>
<organism evidence="8 9">
    <name type="scientific">Absidia repens</name>
    <dbReference type="NCBI Taxonomy" id="90262"/>
    <lineage>
        <taxon>Eukaryota</taxon>
        <taxon>Fungi</taxon>
        <taxon>Fungi incertae sedis</taxon>
        <taxon>Mucoromycota</taxon>
        <taxon>Mucoromycotina</taxon>
        <taxon>Mucoromycetes</taxon>
        <taxon>Mucorales</taxon>
        <taxon>Cunninghamellaceae</taxon>
        <taxon>Absidia</taxon>
    </lineage>
</organism>
<protein>
    <submittedName>
        <fullName evidence="8">Kinase-like domain-containing protein</fullName>
    </submittedName>
</protein>
<dbReference type="InterPro" id="IPR000719">
    <property type="entry name" value="Prot_kinase_dom"/>
</dbReference>
<evidence type="ECO:0000313" key="9">
    <source>
        <dbReference type="Proteomes" id="UP000193560"/>
    </source>
</evidence>
<dbReference type="GO" id="GO:0005634">
    <property type="term" value="C:nucleus"/>
    <property type="evidence" value="ECO:0007669"/>
    <property type="project" value="TreeGrafter"/>
</dbReference>
<dbReference type="STRING" id="90262.A0A1X2IYP7"/>
<dbReference type="GO" id="GO:0034501">
    <property type="term" value="P:protein localization to kinetochore"/>
    <property type="evidence" value="ECO:0007669"/>
    <property type="project" value="TreeGrafter"/>
</dbReference>
<dbReference type="InterPro" id="IPR008271">
    <property type="entry name" value="Ser/Thr_kinase_AS"/>
</dbReference>